<dbReference type="EMBL" id="JBEWTB010000003">
    <property type="protein sequence ID" value="MET4759584.1"/>
    <property type="molecule type" value="Genomic_DNA"/>
</dbReference>
<protein>
    <recommendedName>
        <fullName evidence="3">Tail sheath protein subtilisin-like domain-containing protein</fullName>
    </recommendedName>
</protein>
<reference evidence="1 2" key="1">
    <citation type="submission" date="2024-06" db="EMBL/GenBank/DDBJ databases">
        <title>Genomic Encyclopedia of Type Strains, Phase V (KMG-V): Genome sequencing to study the core and pangenomes of soil and plant-associated prokaryotes.</title>
        <authorList>
            <person name="Whitman W."/>
        </authorList>
    </citation>
    <scope>NUCLEOTIDE SEQUENCE [LARGE SCALE GENOMIC DNA]</scope>
    <source>
        <strain evidence="1 2">NE40</strain>
    </source>
</reference>
<organism evidence="1 2">
    <name type="scientific">Endozoicomonas lisbonensis</name>
    <dbReference type="NCBI Taxonomy" id="3120522"/>
    <lineage>
        <taxon>Bacteria</taxon>
        <taxon>Pseudomonadati</taxon>
        <taxon>Pseudomonadota</taxon>
        <taxon>Gammaproteobacteria</taxon>
        <taxon>Oceanospirillales</taxon>
        <taxon>Endozoicomonadaceae</taxon>
        <taxon>Endozoicomonas</taxon>
    </lineage>
</organism>
<evidence type="ECO:0008006" key="3">
    <source>
        <dbReference type="Google" id="ProtNLM"/>
    </source>
</evidence>
<keyword evidence="2" id="KW-1185">Reference proteome</keyword>
<sequence length="531" mass="57452">MIPSVVTAAPGVYVLPPIDNNFSLATDLSVTAATAVVMRRGEVGKPFTVTRANWQDKCGKPLPMSHGAEAEGMRHVKDALEGCDRVTLVRVIASDAKYPVIQLKPATGGGEPAGKKAQKKAQADKDMDVVTEALPYGNDVKLADGAILAVWPKDGDPSDNRRVVISNVDADKGRFSILFQEKISGEFVNIPNESFVAGLGEDDKDDENRTVYLPALLEERGSRFRAAVALNASVSSLDKVEGEFAGGTNGGKPKADDFKKAWSMLGAPQLDIDLMFAAGQYDANVIADYLHIASGKLAQFRYDIPPALTEKAAIEWIRDAQINNYLCQGYHYPYRANDEWFGGKSIWGVSGTATAGKGRCLTAPTGRVDVRGAHFTNAGDNRGVVGRRGVEPLHYTDQVEPAELAAARINPVNNGAVIGDCLTTWNAENYLRFEHVGAVLNDISHEFVKAARIVKFEPDGLTEGALLDMCRDICDARVQSGALVTPRNPEDGDEPYQIMIEQVELDLWQVTIAVCVTGVGRRIAMQPILIK</sequence>
<evidence type="ECO:0000313" key="1">
    <source>
        <dbReference type="EMBL" id="MET4759584.1"/>
    </source>
</evidence>
<gene>
    <name evidence="1" type="ORF">V5J35_004903</name>
</gene>
<name>A0ABV2SR35_9GAMM</name>
<proteinExistence type="predicted"/>
<dbReference type="Proteomes" id="UP001549366">
    <property type="component" value="Unassembled WGS sequence"/>
</dbReference>
<dbReference type="RefSeq" id="WP_354011441.1">
    <property type="nucleotide sequence ID" value="NZ_JBEWTA010000002.1"/>
</dbReference>
<comment type="caution">
    <text evidence="1">The sequence shown here is derived from an EMBL/GenBank/DDBJ whole genome shotgun (WGS) entry which is preliminary data.</text>
</comment>
<accession>A0ABV2SR35</accession>
<evidence type="ECO:0000313" key="2">
    <source>
        <dbReference type="Proteomes" id="UP001549366"/>
    </source>
</evidence>